<comment type="caution">
    <text evidence="4">The sequence shown here is derived from an EMBL/GenBank/DDBJ whole genome shotgun (WGS) entry which is preliminary data.</text>
</comment>
<feature type="region of interest" description="Disordered" evidence="2">
    <location>
        <begin position="214"/>
        <end position="233"/>
    </location>
</feature>
<dbReference type="OrthoDB" id="427711at2759"/>
<evidence type="ECO:0000259" key="3">
    <source>
        <dbReference type="PROSITE" id="PS50172"/>
    </source>
</evidence>
<dbReference type="Proteomes" id="UP000789570">
    <property type="component" value="Unassembled WGS sequence"/>
</dbReference>
<dbReference type="EMBL" id="CAJVPQ010000814">
    <property type="protein sequence ID" value="CAG8512398.1"/>
    <property type="molecule type" value="Genomic_DNA"/>
</dbReference>
<protein>
    <submittedName>
        <fullName evidence="4">9382_t:CDS:1</fullName>
    </submittedName>
</protein>
<sequence length="574" mass="65927">MHSSTDSYNPNNRRLVGEGGSPTAEHIGVSNKRGTTVSPYLLEVWREELVFWKNHDTCRRMFNWVREVLGSLDESFLRKIFNKLLHDGELVNDHVRIYLHMNGYSVEGRDIIDTPYWMHIAFLQVMHLIYLDDDIMLSESIEELTWPRLKHKNAKNITIMLNMFFEYLKERPFLLGEFPMNNWENNVDHVDSAEISTDIFDKSAEVSTQIGVGESCVEKEDRPNEGAANPINEMDSALYTDRSESEDNHIKDICNDTEQSSSVRIFSSSSPPPSSVDASADHLQNNEGATNLTDEKGDELARLTDITNCATEDMIAKTDNQTIAVPSLMDSHPAWNSIVFKTSLHKSAKFKVAIEEKAQFNTNVFNDFFGVDQERVSKTAAKVKNGIFFGLTVFFADDAASHAGQNLKALVASNGGKVYSKLRRTVTHMVTKLPVPWYKIENLRRNTNCRIVNPEWVLECLRVGRRICESAFNMVGPQQEQQTIQNFLNRDINAQVRFGDDLSNTRRKRREFDEIFDELEDKNKRYRINSYIDPDNYDTSYIQDPSFIQEWHREVDVDVDDMSILSESTRISDL</sequence>
<dbReference type="Gene3D" id="3.40.50.10190">
    <property type="entry name" value="BRCT domain"/>
    <property type="match status" value="1"/>
</dbReference>
<keyword evidence="5" id="KW-1185">Reference proteome</keyword>
<evidence type="ECO:0000256" key="2">
    <source>
        <dbReference type="SAM" id="MobiDB-lite"/>
    </source>
</evidence>
<accession>A0A9N9A042</accession>
<evidence type="ECO:0000256" key="1">
    <source>
        <dbReference type="SAM" id="Coils"/>
    </source>
</evidence>
<feature type="compositionally biased region" description="Low complexity" evidence="2">
    <location>
        <begin position="260"/>
        <end position="269"/>
    </location>
</feature>
<gene>
    <name evidence="4" type="ORF">FCALED_LOCUS4266</name>
</gene>
<feature type="coiled-coil region" evidence="1">
    <location>
        <begin position="502"/>
        <end position="529"/>
    </location>
</feature>
<feature type="domain" description="BRCT" evidence="3">
    <location>
        <begin position="383"/>
        <end position="474"/>
    </location>
</feature>
<dbReference type="InterPro" id="IPR036420">
    <property type="entry name" value="BRCT_dom_sf"/>
</dbReference>
<keyword evidence="1" id="KW-0175">Coiled coil</keyword>
<evidence type="ECO:0000313" key="5">
    <source>
        <dbReference type="Proteomes" id="UP000789570"/>
    </source>
</evidence>
<feature type="region of interest" description="Disordered" evidence="2">
    <location>
        <begin position="1"/>
        <end position="30"/>
    </location>
</feature>
<dbReference type="SMART" id="SM00292">
    <property type="entry name" value="BRCT"/>
    <property type="match status" value="1"/>
</dbReference>
<proteinExistence type="predicted"/>
<dbReference type="SUPFAM" id="SSF52113">
    <property type="entry name" value="BRCT domain"/>
    <property type="match status" value="1"/>
</dbReference>
<dbReference type="AlphaFoldDB" id="A0A9N9A042"/>
<name>A0A9N9A042_9GLOM</name>
<organism evidence="4 5">
    <name type="scientific">Funneliformis caledonium</name>
    <dbReference type="NCBI Taxonomy" id="1117310"/>
    <lineage>
        <taxon>Eukaryota</taxon>
        <taxon>Fungi</taxon>
        <taxon>Fungi incertae sedis</taxon>
        <taxon>Mucoromycota</taxon>
        <taxon>Glomeromycotina</taxon>
        <taxon>Glomeromycetes</taxon>
        <taxon>Glomerales</taxon>
        <taxon>Glomeraceae</taxon>
        <taxon>Funneliformis</taxon>
    </lineage>
</organism>
<dbReference type="PROSITE" id="PS50172">
    <property type="entry name" value="BRCT"/>
    <property type="match status" value="1"/>
</dbReference>
<reference evidence="4" key="1">
    <citation type="submission" date="2021-06" db="EMBL/GenBank/DDBJ databases">
        <authorList>
            <person name="Kallberg Y."/>
            <person name="Tangrot J."/>
            <person name="Rosling A."/>
        </authorList>
    </citation>
    <scope>NUCLEOTIDE SEQUENCE</scope>
    <source>
        <strain evidence="4">UK204</strain>
    </source>
</reference>
<dbReference type="Pfam" id="PF16589">
    <property type="entry name" value="BRCT_2"/>
    <property type="match status" value="1"/>
</dbReference>
<evidence type="ECO:0000313" key="4">
    <source>
        <dbReference type="EMBL" id="CAG8512398.1"/>
    </source>
</evidence>
<dbReference type="InterPro" id="IPR001357">
    <property type="entry name" value="BRCT_dom"/>
</dbReference>
<feature type="compositionally biased region" description="Polar residues" evidence="2">
    <location>
        <begin position="1"/>
        <end position="12"/>
    </location>
</feature>
<feature type="region of interest" description="Disordered" evidence="2">
    <location>
        <begin position="258"/>
        <end position="281"/>
    </location>
</feature>